<dbReference type="GeneID" id="116943304"/>
<dbReference type="KEGG" id="pmrn:116943304"/>
<dbReference type="Pfam" id="PF14854">
    <property type="entry name" value="LURAP"/>
    <property type="match status" value="1"/>
</dbReference>
<organism evidence="2 3">
    <name type="scientific">Petromyzon marinus</name>
    <name type="common">Sea lamprey</name>
    <dbReference type="NCBI Taxonomy" id="7757"/>
    <lineage>
        <taxon>Eukaryota</taxon>
        <taxon>Metazoa</taxon>
        <taxon>Chordata</taxon>
        <taxon>Craniata</taxon>
        <taxon>Vertebrata</taxon>
        <taxon>Cyclostomata</taxon>
        <taxon>Hyperoartia</taxon>
        <taxon>Petromyzontiformes</taxon>
        <taxon>Petromyzontidae</taxon>
        <taxon>Petromyzon</taxon>
    </lineage>
</organism>
<evidence type="ECO:0000313" key="3">
    <source>
        <dbReference type="RefSeq" id="XP_032811943.1"/>
    </source>
</evidence>
<dbReference type="AlphaFoldDB" id="A0AAJ7WX53"/>
<gene>
    <name evidence="3" type="primary">LOC116943304</name>
</gene>
<comment type="similarity">
    <text evidence="1">Belongs to the FAM89 family.</text>
</comment>
<sequence>MEGHESVNSSSGNVQIPSLLLGTTPLAVARGSVAPSAGGPSGLPPLPKSLSGLLSSAGGGFGSHGSGPTSWRELERTYAKRSMIQDDLQRGRSGAAEGRMLLASCKPGNLDLAMALLRKEMMGLRQLDMSLLCQLSALNEGMQEYKTLVQDLSMASSVTPSETSFEDDYDGEFSPRSGSYAVGSSRLNEPFQMTI</sequence>
<dbReference type="PANTHER" id="PTHR46949:SF1">
    <property type="entry name" value="AT07979P2"/>
    <property type="match status" value="1"/>
</dbReference>
<name>A0AAJ7WX53_PETMA</name>
<evidence type="ECO:0000313" key="2">
    <source>
        <dbReference type="Proteomes" id="UP001318040"/>
    </source>
</evidence>
<dbReference type="Proteomes" id="UP001318040">
    <property type="component" value="Chromosome 17"/>
</dbReference>
<evidence type="ECO:0000256" key="1">
    <source>
        <dbReference type="ARBA" id="ARBA00038125"/>
    </source>
</evidence>
<dbReference type="PANTHER" id="PTHR46949">
    <property type="entry name" value="LEUCINE REPEAT ADAPTER PROTEIN 25"/>
    <property type="match status" value="1"/>
</dbReference>
<dbReference type="InterPro" id="IPR039499">
    <property type="entry name" value="LURA1/LRA25"/>
</dbReference>
<proteinExistence type="inferred from homology"/>
<protein>
    <submittedName>
        <fullName evidence="3">Protein FAM89A-like</fullName>
    </submittedName>
</protein>
<accession>A0AAJ7WX53</accession>
<keyword evidence="2" id="KW-1185">Reference proteome</keyword>
<reference evidence="3" key="1">
    <citation type="submission" date="2025-08" db="UniProtKB">
        <authorList>
            <consortium name="RefSeq"/>
        </authorList>
    </citation>
    <scope>IDENTIFICATION</scope>
    <source>
        <tissue evidence="3">Sperm</tissue>
    </source>
</reference>
<dbReference type="RefSeq" id="XP_032811943.1">
    <property type="nucleotide sequence ID" value="XM_032956052.1"/>
</dbReference>